<accession>A0A1M2V9N3</accession>
<dbReference type="EMBL" id="MNAD01001550">
    <property type="protein sequence ID" value="OJT04269.1"/>
    <property type="molecule type" value="Genomic_DNA"/>
</dbReference>
<dbReference type="AlphaFoldDB" id="A0A1M2V9N3"/>
<evidence type="ECO:0000313" key="2">
    <source>
        <dbReference type="EMBL" id="OJT04269.1"/>
    </source>
</evidence>
<dbReference type="Proteomes" id="UP000184267">
    <property type="component" value="Unassembled WGS sequence"/>
</dbReference>
<feature type="region of interest" description="Disordered" evidence="1">
    <location>
        <begin position="40"/>
        <end position="82"/>
    </location>
</feature>
<protein>
    <submittedName>
        <fullName evidence="2">Uncharacterized protein</fullName>
    </submittedName>
</protein>
<sequence length="82" mass="8951">MKFRGRERCRECDLELSRPSSAASAAERFTCWVRNDTVDRMEGRARSGTAAGAETGEKRWASSNGERGDVQAGGLLGGEKEK</sequence>
<proteinExistence type="predicted"/>
<organism evidence="2 3">
    <name type="scientific">Trametes pubescens</name>
    <name type="common">White-rot fungus</name>
    <dbReference type="NCBI Taxonomy" id="154538"/>
    <lineage>
        <taxon>Eukaryota</taxon>
        <taxon>Fungi</taxon>
        <taxon>Dikarya</taxon>
        <taxon>Basidiomycota</taxon>
        <taxon>Agaricomycotina</taxon>
        <taxon>Agaricomycetes</taxon>
        <taxon>Polyporales</taxon>
        <taxon>Polyporaceae</taxon>
        <taxon>Trametes</taxon>
    </lineage>
</organism>
<evidence type="ECO:0000256" key="1">
    <source>
        <dbReference type="SAM" id="MobiDB-lite"/>
    </source>
</evidence>
<evidence type="ECO:0000313" key="3">
    <source>
        <dbReference type="Proteomes" id="UP000184267"/>
    </source>
</evidence>
<keyword evidence="3" id="KW-1185">Reference proteome</keyword>
<name>A0A1M2V9N3_TRAPU</name>
<comment type="caution">
    <text evidence="2">The sequence shown here is derived from an EMBL/GenBank/DDBJ whole genome shotgun (WGS) entry which is preliminary data.</text>
</comment>
<gene>
    <name evidence="2" type="ORF">TRAPUB_5003</name>
</gene>
<reference evidence="2 3" key="1">
    <citation type="submission" date="2016-10" db="EMBL/GenBank/DDBJ databases">
        <title>Genome sequence of the basidiomycete white-rot fungus Trametes pubescens.</title>
        <authorList>
            <person name="Makela M.R."/>
            <person name="Granchi Z."/>
            <person name="Peng M."/>
            <person name="De Vries R.P."/>
            <person name="Grigoriev I."/>
            <person name="Riley R."/>
            <person name="Hilden K."/>
        </authorList>
    </citation>
    <scope>NUCLEOTIDE SEQUENCE [LARGE SCALE GENOMIC DNA]</scope>
    <source>
        <strain evidence="2 3">FBCC735</strain>
    </source>
</reference>